<feature type="domain" description="SPOR" evidence="2">
    <location>
        <begin position="52"/>
        <end position="91"/>
    </location>
</feature>
<organism evidence="3 4">
    <name type="scientific">Kroppenstedtia sanguinis</name>
    <dbReference type="NCBI Taxonomy" id="1380684"/>
    <lineage>
        <taxon>Bacteria</taxon>
        <taxon>Bacillati</taxon>
        <taxon>Bacillota</taxon>
        <taxon>Bacilli</taxon>
        <taxon>Bacillales</taxon>
        <taxon>Thermoactinomycetaceae</taxon>
        <taxon>Kroppenstedtia</taxon>
    </lineage>
</organism>
<keyword evidence="4" id="KW-1185">Reference proteome</keyword>
<feature type="region of interest" description="Disordered" evidence="1">
    <location>
        <begin position="1"/>
        <end position="27"/>
    </location>
</feature>
<feature type="compositionally biased region" description="Polar residues" evidence="1">
    <location>
        <begin position="1"/>
        <end position="10"/>
    </location>
</feature>
<dbReference type="RefSeq" id="WP_380166504.1">
    <property type="nucleotide sequence ID" value="NZ_JBHTNU010000016.1"/>
</dbReference>
<sequence>MDASIASTNVKGHGYKPGLSPGVPTRKQFHRSDGIRYLEEKGIPATILETQLDQEKLYRVQAGAFSQRSNAEDRLKEIQELGITDGFILYK</sequence>
<dbReference type="PROSITE" id="PS51724">
    <property type="entry name" value="SPOR"/>
    <property type="match status" value="1"/>
</dbReference>
<dbReference type="SUPFAM" id="SSF110997">
    <property type="entry name" value="Sporulation related repeat"/>
    <property type="match status" value="1"/>
</dbReference>
<evidence type="ECO:0000256" key="1">
    <source>
        <dbReference type="SAM" id="MobiDB-lite"/>
    </source>
</evidence>
<dbReference type="Pfam" id="PF05036">
    <property type="entry name" value="SPOR"/>
    <property type="match status" value="1"/>
</dbReference>
<name>A0ABW4CDH4_9BACL</name>
<proteinExistence type="predicted"/>
<dbReference type="InterPro" id="IPR036680">
    <property type="entry name" value="SPOR-like_sf"/>
</dbReference>
<dbReference type="Proteomes" id="UP001597282">
    <property type="component" value="Unassembled WGS sequence"/>
</dbReference>
<accession>A0ABW4CDH4</accession>
<evidence type="ECO:0000313" key="4">
    <source>
        <dbReference type="Proteomes" id="UP001597282"/>
    </source>
</evidence>
<protein>
    <submittedName>
        <fullName evidence="3">SPOR domain-containing protein</fullName>
    </submittedName>
</protein>
<dbReference type="InterPro" id="IPR007730">
    <property type="entry name" value="SPOR-like_dom"/>
</dbReference>
<evidence type="ECO:0000259" key="2">
    <source>
        <dbReference type="PROSITE" id="PS51724"/>
    </source>
</evidence>
<gene>
    <name evidence="3" type="ORF">ACFQ4Y_13945</name>
</gene>
<evidence type="ECO:0000313" key="3">
    <source>
        <dbReference type="EMBL" id="MFD1428004.1"/>
    </source>
</evidence>
<reference evidence="4" key="1">
    <citation type="journal article" date="2019" name="Int. J. Syst. Evol. Microbiol.">
        <title>The Global Catalogue of Microorganisms (GCM) 10K type strain sequencing project: providing services to taxonomists for standard genome sequencing and annotation.</title>
        <authorList>
            <consortium name="The Broad Institute Genomics Platform"/>
            <consortium name="The Broad Institute Genome Sequencing Center for Infectious Disease"/>
            <person name="Wu L."/>
            <person name="Ma J."/>
        </authorList>
    </citation>
    <scope>NUCLEOTIDE SEQUENCE [LARGE SCALE GENOMIC DNA]</scope>
    <source>
        <strain evidence="4">S1</strain>
    </source>
</reference>
<dbReference type="Gene3D" id="3.30.70.1070">
    <property type="entry name" value="Sporulation related repeat"/>
    <property type="match status" value="1"/>
</dbReference>
<dbReference type="EMBL" id="JBHTNU010000016">
    <property type="protein sequence ID" value="MFD1428004.1"/>
    <property type="molecule type" value="Genomic_DNA"/>
</dbReference>
<comment type="caution">
    <text evidence="3">The sequence shown here is derived from an EMBL/GenBank/DDBJ whole genome shotgun (WGS) entry which is preliminary data.</text>
</comment>